<evidence type="ECO:0000313" key="2">
    <source>
        <dbReference type="Proteomes" id="UP000422648"/>
    </source>
</evidence>
<keyword evidence="2" id="KW-1185">Reference proteome</keyword>
<sequence>MALDPQLAKFRAPGTKILTTVQEQIPIISAPNGARLLVINSRKGAVNKILYVQTWTEFKRYFGNISIAEERKGSFGHRSAYYMLQTAPIYVLNLRKFDDTKDKAGTVELSVDSSVKNASIVLEAYSKLFNKQQFWNIDPRKLVKSTNTDKLLMFANVGSDNLSIFVRKSRNVRTSLTFREWYKNLGRTMPSFVYPEDKVADWYVDVLLFENTFDNTSSANASYGHIFDISGNVKKTVVNELGQTVDALGQLASIPESGYVATITGNLIQGFISETGENHDVVSLINNNVQQYGLIAKVNDNIFDNAEVWTKGASVASNAQKQLIPVDLVGHRLFDINANSTFNSSAYTARTNVRAVSYTFPLAIQTIGQTLRETYTSSATVFGSVNSGTTLVKIDNVMTPATLAVSGTNHTYTKSSTNQIYVFEKNKVGVGEKFVSADGNLATATKVEYVGKLSQIADYGTMKAPVQPYNLDGGIAGSNNWDDASGNLAGFSYPATASGTPFPKDGTNSYYVYPTGHPLAGLPLVFRSTTGFVVHNPVQSEDTASQYIYQKDASGNDIKPNFASLPGGYAPNATRQYIEAVDIQPSRVKANDTANSTTKWTGLLNAFAGGGHNTYLVTFDKPLVFNNFDSDTTTVDASPYTTVNSDADSVLYFVDGTNRPVFNPVSRKAHSVYKSISFDAVTTGYAPVNLSAYVARNEQFVDGTATRQKEILDMLTGSSLRTALANRELSTFYYIVDSFKSYIEPNIKVQLKTIAKERQLCRAIYNMPSIRDFQDSTNPFFKETTDGEFQARFIPSGGNLQLPYTNTFSIPNEDGWYAYGFGPDLMIQDGGRTIYIPPAPVVSNNFQRKYQSGNPYDMVAGAGAGTVSGTGIVGVEYTFNEKNDGTGDRDYLNPFGFNIILNKRATGLQIYSNVTSLNTIETPLRSIHTSESLMYIQDQVNKLLERYVFKFNTAQNRLTIKTEADKICQRLVDDGVISNFVNQMDEKNNTSEVINARIGILDTTLYANNGMEIAIHRTKVDGVQNTTSFELL</sequence>
<dbReference type="RefSeq" id="YP_009873700.1">
    <property type="nucleotide sequence ID" value="NC_049340.1"/>
</dbReference>
<reference evidence="1 2" key="1">
    <citation type="journal article" date="2019" name="Arch. Virol.">
        <title>A novel jumbo Tenacibaculum maritimum lytic phage with head-fiber-like appendages.</title>
        <authorList>
            <person name="Kawato Y."/>
            <person name="Istiqomah I."/>
            <person name="Gaafar A.Y."/>
            <person name="Hanaoka M."/>
            <person name="Ishimaru K."/>
            <person name="Yasuike M."/>
            <person name="Nishiki I."/>
            <person name="Nakamura Y."/>
            <person name="Fujiwara A."/>
            <person name="Nakai T."/>
        </authorList>
    </citation>
    <scope>NUCLEOTIDE SEQUENCE [LARGE SCALE GENOMIC DNA]</scope>
    <source>
        <strain evidence="1 2">PTm1</strain>
    </source>
</reference>
<organism evidence="1 2">
    <name type="scientific">Tenacibaculum phage PTm1</name>
    <dbReference type="NCBI Taxonomy" id="2547425"/>
    <lineage>
        <taxon>Viruses</taxon>
        <taxon>Duplodnaviria</taxon>
        <taxon>Heunggongvirae</taxon>
        <taxon>Uroviricota</taxon>
        <taxon>Caudoviricetes</taxon>
        <taxon>Shirahamavirus</taxon>
        <taxon>Shirahamavirus PTm1</taxon>
    </lineage>
</organism>
<dbReference type="KEGG" id="vg:55802821"/>
<evidence type="ECO:0000313" key="1">
    <source>
        <dbReference type="EMBL" id="BBI90408.1"/>
    </source>
</evidence>
<dbReference type="GeneID" id="55802821"/>
<dbReference type="EMBL" id="AP019524">
    <property type="protein sequence ID" value="BBI90408.1"/>
    <property type="molecule type" value="Genomic_DNA"/>
</dbReference>
<accession>A0A5S9BYY4</accession>
<protein>
    <submittedName>
        <fullName evidence="1">Tail sheath</fullName>
    </submittedName>
</protein>
<dbReference type="Proteomes" id="UP000422648">
    <property type="component" value="Segment"/>
</dbReference>
<proteinExistence type="predicted"/>
<name>A0A5S9BYY4_9CAUD</name>